<feature type="transmembrane region" description="Helical" evidence="1">
    <location>
        <begin position="328"/>
        <end position="348"/>
    </location>
</feature>
<keyword evidence="1" id="KW-0812">Transmembrane</keyword>
<evidence type="ECO:0000313" key="3">
    <source>
        <dbReference type="Proteomes" id="UP000568106"/>
    </source>
</evidence>
<gene>
    <name evidence="2" type="ORF">HDF09_003973</name>
</gene>
<evidence type="ECO:0000313" key="2">
    <source>
        <dbReference type="EMBL" id="MBB5319267.1"/>
    </source>
</evidence>
<reference evidence="2" key="1">
    <citation type="submission" date="2020-08" db="EMBL/GenBank/DDBJ databases">
        <title>Genomic Encyclopedia of Type Strains, Phase IV (KMG-V): Genome sequencing to study the core and pangenomes of soil and plant-associated prokaryotes.</title>
        <authorList>
            <person name="Whitman W."/>
        </authorList>
    </citation>
    <scope>NUCLEOTIDE SEQUENCE [LARGE SCALE GENOMIC DNA]</scope>
    <source>
        <strain evidence="2">M8UP27</strain>
    </source>
</reference>
<feature type="transmembrane region" description="Helical" evidence="1">
    <location>
        <begin position="355"/>
        <end position="373"/>
    </location>
</feature>
<keyword evidence="1" id="KW-0472">Membrane</keyword>
<organism evidence="2 3">
    <name type="scientific">Tunturiibacter empetritectus</name>
    <dbReference type="NCBI Taxonomy" id="3069691"/>
    <lineage>
        <taxon>Bacteria</taxon>
        <taxon>Pseudomonadati</taxon>
        <taxon>Acidobacteriota</taxon>
        <taxon>Terriglobia</taxon>
        <taxon>Terriglobales</taxon>
        <taxon>Acidobacteriaceae</taxon>
        <taxon>Tunturiibacter</taxon>
    </lineage>
</organism>
<evidence type="ECO:0008006" key="4">
    <source>
        <dbReference type="Google" id="ProtNLM"/>
    </source>
</evidence>
<dbReference type="AlphaFoldDB" id="A0A7W8ILE0"/>
<feature type="transmembrane region" description="Helical" evidence="1">
    <location>
        <begin position="65"/>
        <end position="85"/>
    </location>
</feature>
<name>A0A7W8ILE0_9BACT</name>
<sequence>MNPSVHRFLLIFSICAAWTLISWAAIYKYLTYGKATAAMLLGILFIAQGMHWLDRLNQQQRQISAGWLLLLFLILTAAFSVLYPISLKHTLNVGSDREDALRIELNAVHHHQYPYDTHTFLGNPPTPLPGAMLLTAPFFALGHIAWQNFLWLALFFVFAIRFFRHRATALFFLAVFLLLAPGNLSDFTSGGDYLTNFFYLTIAVALFIRSLDRAFYASIAAALFLGVTLSSRIIYAVILIPLLALTLQRTSRSRTGALFVLVLIAAAAVTLPIFAPHTFTHLLQQLDQNAVKLRYIPSALHPRWTLPLLAVMAACTTFFVRMNLPRLLLTFSITSFVMLAPFVVTFALHSEKLRYNFAYLSVCTLSFSLWALSRYERISMGTSHCTG</sequence>
<dbReference type="Proteomes" id="UP000568106">
    <property type="component" value="Unassembled WGS sequence"/>
</dbReference>
<dbReference type="EMBL" id="JACHDY010000007">
    <property type="protein sequence ID" value="MBB5319267.1"/>
    <property type="molecule type" value="Genomic_DNA"/>
</dbReference>
<feature type="transmembrane region" description="Helical" evidence="1">
    <location>
        <begin position="256"/>
        <end position="283"/>
    </location>
</feature>
<accession>A0A7W8ILE0</accession>
<feature type="transmembrane region" description="Helical" evidence="1">
    <location>
        <begin position="304"/>
        <end position="322"/>
    </location>
</feature>
<feature type="transmembrane region" description="Helical" evidence="1">
    <location>
        <begin position="34"/>
        <end position="53"/>
    </location>
</feature>
<feature type="transmembrane region" description="Helical" evidence="1">
    <location>
        <begin position="138"/>
        <end position="160"/>
    </location>
</feature>
<proteinExistence type="predicted"/>
<evidence type="ECO:0000256" key="1">
    <source>
        <dbReference type="SAM" id="Phobius"/>
    </source>
</evidence>
<feature type="transmembrane region" description="Helical" evidence="1">
    <location>
        <begin position="167"/>
        <end position="184"/>
    </location>
</feature>
<comment type="caution">
    <text evidence="2">The sequence shown here is derived from an EMBL/GenBank/DDBJ whole genome shotgun (WGS) entry which is preliminary data.</text>
</comment>
<keyword evidence="1" id="KW-1133">Transmembrane helix</keyword>
<feature type="transmembrane region" description="Helical" evidence="1">
    <location>
        <begin position="215"/>
        <end position="244"/>
    </location>
</feature>
<keyword evidence="3" id="KW-1185">Reference proteome</keyword>
<protein>
    <recommendedName>
        <fullName evidence="4">Glycosyltransferase RgtA/B/C/D-like domain-containing protein</fullName>
    </recommendedName>
</protein>